<accession>A0A8J5W6N2</accession>
<name>A0A8J5W6N2_ZIZPA</name>
<dbReference type="AlphaFoldDB" id="A0A8J5W6N2"/>
<organism evidence="2 3">
    <name type="scientific">Zizania palustris</name>
    <name type="common">Northern wild rice</name>
    <dbReference type="NCBI Taxonomy" id="103762"/>
    <lineage>
        <taxon>Eukaryota</taxon>
        <taxon>Viridiplantae</taxon>
        <taxon>Streptophyta</taxon>
        <taxon>Embryophyta</taxon>
        <taxon>Tracheophyta</taxon>
        <taxon>Spermatophyta</taxon>
        <taxon>Magnoliopsida</taxon>
        <taxon>Liliopsida</taxon>
        <taxon>Poales</taxon>
        <taxon>Poaceae</taxon>
        <taxon>BOP clade</taxon>
        <taxon>Oryzoideae</taxon>
        <taxon>Oryzeae</taxon>
        <taxon>Zizaniinae</taxon>
        <taxon>Zizania</taxon>
    </lineage>
</organism>
<feature type="region of interest" description="Disordered" evidence="1">
    <location>
        <begin position="185"/>
        <end position="218"/>
    </location>
</feature>
<protein>
    <submittedName>
        <fullName evidence="2">Uncharacterized protein</fullName>
    </submittedName>
</protein>
<evidence type="ECO:0000256" key="1">
    <source>
        <dbReference type="SAM" id="MobiDB-lite"/>
    </source>
</evidence>
<sequence length="218" mass="21703">MASSSTVRSTGSTECTPQGKQGATGDGGFGRRGSKQRWLRAVPGVGLQAEGAPGGVDPGGGAFGRWGAPGSRAQASWLWAVGPPGGGVSGLPAAGLRAGGAPGGWRGGRFVGGPTSGSGVEGGLVGTPGSFRHRRRGKHSCRLCCGLHQRQDGWSCGTLAVTPFVVLPPWRGDCCARMTLGRSTASRSQKSTAAAHPGAGHGSDKLCDGEAKGSGDLS</sequence>
<keyword evidence="3" id="KW-1185">Reference proteome</keyword>
<feature type="compositionally biased region" description="Polar residues" evidence="1">
    <location>
        <begin position="1"/>
        <end position="21"/>
    </location>
</feature>
<reference evidence="2" key="2">
    <citation type="submission" date="2021-02" db="EMBL/GenBank/DDBJ databases">
        <authorList>
            <person name="Kimball J.A."/>
            <person name="Haas M.W."/>
            <person name="Macchietto M."/>
            <person name="Kono T."/>
            <person name="Duquette J."/>
            <person name="Shao M."/>
        </authorList>
    </citation>
    <scope>NUCLEOTIDE SEQUENCE</scope>
    <source>
        <tissue evidence="2">Fresh leaf tissue</tissue>
    </source>
</reference>
<feature type="region of interest" description="Disordered" evidence="1">
    <location>
        <begin position="112"/>
        <end position="131"/>
    </location>
</feature>
<gene>
    <name evidence="2" type="ORF">GUJ93_ZPchr1345g7103</name>
</gene>
<evidence type="ECO:0000313" key="3">
    <source>
        <dbReference type="Proteomes" id="UP000729402"/>
    </source>
</evidence>
<feature type="region of interest" description="Disordered" evidence="1">
    <location>
        <begin position="1"/>
        <end position="34"/>
    </location>
</feature>
<reference evidence="2" key="1">
    <citation type="journal article" date="2021" name="bioRxiv">
        <title>Whole Genome Assembly and Annotation of Northern Wild Rice, Zizania palustris L., Supports a Whole Genome Duplication in the Zizania Genus.</title>
        <authorList>
            <person name="Haas M."/>
            <person name="Kono T."/>
            <person name="Macchietto M."/>
            <person name="Millas R."/>
            <person name="McGilp L."/>
            <person name="Shao M."/>
            <person name="Duquette J."/>
            <person name="Hirsch C.N."/>
            <person name="Kimball J."/>
        </authorList>
    </citation>
    <scope>NUCLEOTIDE SEQUENCE</scope>
    <source>
        <tissue evidence="2">Fresh leaf tissue</tissue>
    </source>
</reference>
<feature type="compositionally biased region" description="Basic and acidic residues" evidence="1">
    <location>
        <begin position="202"/>
        <end position="218"/>
    </location>
</feature>
<comment type="caution">
    <text evidence="2">The sequence shown here is derived from an EMBL/GenBank/DDBJ whole genome shotgun (WGS) entry which is preliminary data.</text>
</comment>
<feature type="compositionally biased region" description="Gly residues" evidence="1">
    <location>
        <begin position="22"/>
        <end position="31"/>
    </location>
</feature>
<proteinExistence type="predicted"/>
<feature type="compositionally biased region" description="Gly residues" evidence="1">
    <location>
        <begin position="112"/>
        <end position="126"/>
    </location>
</feature>
<evidence type="ECO:0000313" key="2">
    <source>
        <dbReference type="EMBL" id="KAG8081529.1"/>
    </source>
</evidence>
<dbReference type="Proteomes" id="UP000729402">
    <property type="component" value="Unassembled WGS sequence"/>
</dbReference>
<dbReference type="EMBL" id="JAAALK010000251">
    <property type="protein sequence ID" value="KAG8081529.1"/>
    <property type="molecule type" value="Genomic_DNA"/>
</dbReference>